<dbReference type="EMBL" id="BSDZ01000015">
    <property type="protein sequence ID" value="GLI63351.1"/>
    <property type="molecule type" value="Genomic_DNA"/>
</dbReference>
<reference evidence="2 3" key="1">
    <citation type="journal article" date="2023" name="IScience">
        <title>Expanded male sex-determining region conserved during the evolution of homothallism in the green alga Volvox.</title>
        <authorList>
            <person name="Yamamoto K."/>
            <person name="Matsuzaki R."/>
            <person name="Mahakham W."/>
            <person name="Heman W."/>
            <person name="Sekimoto H."/>
            <person name="Kawachi M."/>
            <person name="Minakuchi Y."/>
            <person name="Toyoda A."/>
            <person name="Nozaki H."/>
        </authorList>
    </citation>
    <scope>NUCLEOTIDE SEQUENCE [LARGE SCALE GENOMIC DNA]</scope>
    <source>
        <strain evidence="2 3">NIES-4468</strain>
    </source>
</reference>
<protein>
    <submittedName>
        <fullName evidence="2">Uncharacterized protein</fullName>
    </submittedName>
</protein>
<evidence type="ECO:0000313" key="2">
    <source>
        <dbReference type="EMBL" id="GLI63351.1"/>
    </source>
</evidence>
<feature type="compositionally biased region" description="Gly residues" evidence="1">
    <location>
        <begin position="166"/>
        <end position="180"/>
    </location>
</feature>
<feature type="compositionally biased region" description="Acidic residues" evidence="1">
    <location>
        <begin position="727"/>
        <end position="736"/>
    </location>
</feature>
<evidence type="ECO:0000256" key="1">
    <source>
        <dbReference type="SAM" id="MobiDB-lite"/>
    </source>
</evidence>
<feature type="region of interest" description="Disordered" evidence="1">
    <location>
        <begin position="1604"/>
        <end position="1662"/>
    </location>
</feature>
<feature type="compositionally biased region" description="Basic residues" evidence="1">
    <location>
        <begin position="1192"/>
        <end position="1201"/>
    </location>
</feature>
<feature type="region of interest" description="Disordered" evidence="1">
    <location>
        <begin position="1706"/>
        <end position="1741"/>
    </location>
</feature>
<feature type="compositionally biased region" description="Low complexity" evidence="1">
    <location>
        <begin position="278"/>
        <end position="296"/>
    </location>
</feature>
<feature type="compositionally biased region" description="Basic residues" evidence="1">
    <location>
        <begin position="1093"/>
        <end position="1105"/>
    </location>
</feature>
<feature type="region of interest" description="Disordered" evidence="1">
    <location>
        <begin position="1058"/>
        <end position="1130"/>
    </location>
</feature>
<feature type="compositionally biased region" description="Low complexity" evidence="1">
    <location>
        <begin position="1909"/>
        <end position="1920"/>
    </location>
</feature>
<feature type="region of interest" description="Disordered" evidence="1">
    <location>
        <begin position="1337"/>
        <end position="1376"/>
    </location>
</feature>
<feature type="compositionally biased region" description="Low complexity" evidence="1">
    <location>
        <begin position="480"/>
        <end position="502"/>
    </location>
</feature>
<feature type="compositionally biased region" description="Pro residues" evidence="1">
    <location>
        <begin position="503"/>
        <end position="512"/>
    </location>
</feature>
<sequence length="1990" mass="201542">MDAGRPKRKRSELELLLGKVDLGSLSAFSPRLPALSVSSPVLAEATAESDEQLARRLHEELNGMRMTRRGSKAVTEDPASLSPPARGIPSPHGYKSKAETPKAHGGQGRSSLPLLPPITKSPPGAADGGAGVAAEDRTLETESGVPGVLGAAQGGATGTGPAAAGPGSGAGADAGSGTGFGSASVLVPPPEGGGEAVKRKRNSVPARELHLLLQQASSAAGRAEATLSPTRSARSGLLASARTEPAAMGNDSHHHSTSHQQGNIPLPPRRDSDRSNSQQGGQQHQHQPAGSTASAPVAPPSSPSVTAAPSLRGPQPPPPPSPRASLLPPPSLLPPKLKQRYLSGSSPITRIPASASASENYSGRRLEGNTTTGSGGATTVTATTATTAATPSCVLGGARDSLLSGQSVEGSSVQSQPQLHARDGSSAGAAYTLVEAGASAAASAASLVTAGPRTLAGTGASIGGCSSTDETENDNDNSCPAAVAGVGDGGPSATSPKAAPALQLPPPLPPTGPGGTSQQQHTTEAAGHTTEPGVEDDEPHGRAQWAAGTAAQPLPNEAKQGQAQGHLATGPLKVPKLPMIRAGRGWYRGRLMRESVDGHRVLLDVPGALNPVSSSSSNGHPQNQPFWLPVTSDRIWRGSYKGKDWKYLGDGAWEPKPAAFKRGKQGSSSNGLPLPLPQWAVDTTSGGAEAEAQALPVNAAAYASGVGTTATGVRSNADRGCWSSPDETSDDGEAAEEPQQVAPEGPNTRSGQRPKRRSPPTVATFGFGKAAPTATTAQVAVVAAGDLKRKGPALLGLDSPADAVAADATAGAIPEGEVAPAARRTEAKQHANAGASCQDEAVKTAADGASDGAALVTESGAFARPACVAETAVVPGKEGQAVPQAEDAVVPMEGACASIDRGPSAAVVAAAATSPRKPLIKAQREEVGGDGGEGCGSVPVTGQEEGGEDGGDIGWTPGVTHPRKHVPRRAQRRRQRIRTPFDGLQLNVSHHQPQHNPYAFFPVLSDESGRDGDASDAELGGGRRGSGDGTVTAPQHGSRRRAAARAAAVAAAAARAEAEAEEEELEEILLGRRPPRRDRFHPQHGSGGVPGRRNPHNQYHHRSRSGPRADSYLYGDSSGNPDDPYSVDGAVYVHGSSIRPRASSRGNPQPAPEYMSVASESWEALPWQTAGLNQMGDGGTGQLPSAPQAPPRNRRKGKPSRSRMDGEGDGWCCGEDDWELEARGGAWARMPEVLRRLYYMPCPAVAVANADGGDTGNSDDAGANLQQQQQQRQQQQKLRQQQELVEAGLALTYRQSGGGAYFGALQFSNKRRRAYEDDPAVSLDDLDLDLEAEVDDHEHDADYLPPYGTAGGSRRSSSFGGGGGRRCSANGGSGGAVKRQRAGDALYLNDHPSHYQQCHQNGHDSEAAMVVLAHPKRRILVTCGLPPGRSSGTLGSAGGVTAEGVPGSGTVDGGIPAGLAGLLEAALGQDTASAAAVVHVANGNDPTGWVPAVKVELEPTGLDTAPAAGGVVDRLAGGGAHAAGATGALPPLEAGSLPALAPGDPHGAHVALSDSSAAPSGLEDSKYSGGGGGSAAATAIDASGLVTCVDGSTGDAALLLQQQQPQRGSGTNNSSGGGAGYIAGGSSPSPPGVQFDRLRSNTPTRAKRTGRPPFVGLGAGAPMPKLPALSSTASHRMQMVVMAEAAGLATIAADAATPIDGLAANGGGGAAAAAAEAPEDSHHQPSTEVLDGRGSEEAQVPTRPAVDVTMERPMGVKSILPADSELVEEAHKTGCGRGGLAGACKLWQTAGGGNGGGGAAAKAMQARAVARDVGGGGATCQRDGPVLISNTHIGAASMPATKPYGGGEVTGYCVMDAIGALKFDKQPAMQQLAVRAQLEVEMCAAQHHHHHGVAARTQDEQLLQVPQHLAQQQQRLLQGRGSSGRSGGSGVARSGSLSAAASPTASDPLISSLPSVEVVVNLYSARTPHGSAQQALTELVGGSTALPLFQ</sequence>
<feature type="region of interest" description="Disordered" evidence="1">
    <location>
        <begin position="710"/>
        <end position="767"/>
    </location>
</feature>
<feature type="region of interest" description="Disordered" evidence="1">
    <location>
        <begin position="1170"/>
        <end position="1212"/>
    </location>
</feature>
<comment type="caution">
    <text evidence="2">The sequence shown here is derived from an EMBL/GenBank/DDBJ whole genome shotgun (WGS) entry which is preliminary data.</text>
</comment>
<gene>
    <name evidence="2" type="ORF">VaNZ11_006281</name>
</gene>
<keyword evidence="3" id="KW-1185">Reference proteome</keyword>
<feature type="compositionally biased region" description="Low complexity" evidence="1">
    <location>
        <begin position="1604"/>
        <end position="1614"/>
    </location>
</feature>
<feature type="region of interest" description="Disordered" evidence="1">
    <location>
        <begin position="942"/>
        <end position="1044"/>
    </location>
</feature>
<feature type="region of interest" description="Disordered" evidence="1">
    <location>
        <begin position="1536"/>
        <end position="1574"/>
    </location>
</feature>
<feature type="compositionally biased region" description="Polar residues" evidence="1">
    <location>
        <begin position="986"/>
        <end position="995"/>
    </location>
</feature>
<accession>A0ABQ5S254</accession>
<feature type="compositionally biased region" description="Low complexity" evidence="1">
    <location>
        <begin position="303"/>
        <end position="313"/>
    </location>
</feature>
<feature type="compositionally biased region" description="Gly residues" evidence="1">
    <location>
        <begin position="1359"/>
        <end position="1375"/>
    </location>
</feature>
<feature type="compositionally biased region" description="Low complexity" evidence="1">
    <location>
        <begin position="1265"/>
        <end position="1279"/>
    </location>
</feature>
<feature type="compositionally biased region" description="Basic residues" evidence="1">
    <location>
        <begin position="961"/>
        <end position="977"/>
    </location>
</feature>
<feature type="region of interest" description="Disordered" evidence="1">
    <location>
        <begin position="465"/>
        <end position="541"/>
    </location>
</feature>
<feature type="compositionally biased region" description="Gly residues" evidence="1">
    <location>
        <begin position="1019"/>
        <end position="1028"/>
    </location>
</feature>
<feature type="region of interest" description="Disordered" evidence="1">
    <location>
        <begin position="60"/>
        <end position="203"/>
    </location>
</feature>
<feature type="compositionally biased region" description="Gly residues" evidence="1">
    <location>
        <begin position="1921"/>
        <end position="1930"/>
    </location>
</feature>
<feature type="compositionally biased region" description="Basic and acidic residues" evidence="1">
    <location>
        <begin position="1719"/>
        <end position="1736"/>
    </location>
</feature>
<feature type="region of interest" description="Disordered" evidence="1">
    <location>
        <begin position="1250"/>
        <end position="1279"/>
    </location>
</feature>
<organism evidence="2 3">
    <name type="scientific">Volvox africanus</name>
    <dbReference type="NCBI Taxonomy" id="51714"/>
    <lineage>
        <taxon>Eukaryota</taxon>
        <taxon>Viridiplantae</taxon>
        <taxon>Chlorophyta</taxon>
        <taxon>core chlorophytes</taxon>
        <taxon>Chlorophyceae</taxon>
        <taxon>CS clade</taxon>
        <taxon>Chlamydomonadales</taxon>
        <taxon>Volvocaceae</taxon>
        <taxon>Volvox</taxon>
    </lineage>
</organism>
<feature type="compositionally biased region" description="Low complexity" evidence="1">
    <location>
        <begin position="737"/>
        <end position="746"/>
    </location>
</feature>
<name>A0ABQ5S254_9CHLO</name>
<proteinExistence type="predicted"/>
<dbReference type="Proteomes" id="UP001165090">
    <property type="component" value="Unassembled WGS sequence"/>
</dbReference>
<feature type="region of interest" description="Disordered" evidence="1">
    <location>
        <begin position="1907"/>
        <end position="1946"/>
    </location>
</feature>
<feature type="region of interest" description="Disordered" evidence="1">
    <location>
        <begin position="658"/>
        <end position="680"/>
    </location>
</feature>
<evidence type="ECO:0000313" key="3">
    <source>
        <dbReference type="Proteomes" id="UP001165090"/>
    </source>
</evidence>
<feature type="compositionally biased region" description="Low complexity" evidence="1">
    <location>
        <begin position="1931"/>
        <end position="1942"/>
    </location>
</feature>
<feature type="compositionally biased region" description="Pro residues" evidence="1">
    <location>
        <begin position="314"/>
        <end position="333"/>
    </location>
</feature>
<feature type="region of interest" description="Disordered" evidence="1">
    <location>
        <begin position="215"/>
        <end position="378"/>
    </location>
</feature>